<reference evidence="3" key="2">
    <citation type="submission" date="2015-01" db="EMBL/GenBank/DDBJ databases">
        <title>Evolutionary Origins and Diversification of the Mycorrhizal Mutualists.</title>
        <authorList>
            <consortium name="DOE Joint Genome Institute"/>
            <consortium name="Mycorrhizal Genomics Consortium"/>
            <person name="Kohler A."/>
            <person name="Kuo A."/>
            <person name="Nagy L.G."/>
            <person name="Floudas D."/>
            <person name="Copeland A."/>
            <person name="Barry K.W."/>
            <person name="Cichocki N."/>
            <person name="Veneault-Fourrey C."/>
            <person name="LaButti K."/>
            <person name="Lindquist E.A."/>
            <person name="Lipzen A."/>
            <person name="Lundell T."/>
            <person name="Morin E."/>
            <person name="Murat C."/>
            <person name="Riley R."/>
            <person name="Ohm R."/>
            <person name="Sun H."/>
            <person name="Tunlid A."/>
            <person name="Henrissat B."/>
            <person name="Grigoriev I.V."/>
            <person name="Hibbett D.S."/>
            <person name="Martin F."/>
        </authorList>
    </citation>
    <scope>NUCLEOTIDE SEQUENCE [LARGE SCALE GENOMIC DNA]</scope>
    <source>
        <strain evidence="3">441</strain>
    </source>
</reference>
<dbReference type="OrthoDB" id="3050185at2759"/>
<reference evidence="2 3" key="1">
    <citation type="submission" date="2014-04" db="EMBL/GenBank/DDBJ databases">
        <authorList>
            <consortium name="DOE Joint Genome Institute"/>
            <person name="Kuo A."/>
            <person name="Kohler A."/>
            <person name="Costa M.D."/>
            <person name="Nagy L.G."/>
            <person name="Floudas D."/>
            <person name="Copeland A."/>
            <person name="Barry K.W."/>
            <person name="Cichocki N."/>
            <person name="Veneault-Fourrey C."/>
            <person name="LaButti K."/>
            <person name="Lindquist E.A."/>
            <person name="Lipzen A."/>
            <person name="Lundell T."/>
            <person name="Morin E."/>
            <person name="Murat C."/>
            <person name="Sun H."/>
            <person name="Tunlid A."/>
            <person name="Henrissat B."/>
            <person name="Grigoriev I.V."/>
            <person name="Hibbett D.S."/>
            <person name="Martin F."/>
            <person name="Nordberg H.P."/>
            <person name="Cantor M.N."/>
            <person name="Hua S.X."/>
        </authorList>
    </citation>
    <scope>NUCLEOTIDE SEQUENCE [LARGE SCALE GENOMIC DNA]</scope>
    <source>
        <strain evidence="2 3">441</strain>
    </source>
</reference>
<evidence type="ECO:0000313" key="2">
    <source>
        <dbReference type="EMBL" id="KIK19876.1"/>
    </source>
</evidence>
<name>A0A0C9YT45_9AGAM</name>
<dbReference type="Proteomes" id="UP000054018">
    <property type="component" value="Unassembled WGS sequence"/>
</dbReference>
<proteinExistence type="predicted"/>
<evidence type="ECO:0000256" key="1">
    <source>
        <dbReference type="SAM" id="MobiDB-lite"/>
    </source>
</evidence>
<dbReference type="STRING" id="765257.A0A0C9YT45"/>
<accession>A0A0C9YT45</accession>
<organism evidence="2 3">
    <name type="scientific">Pisolithus microcarpus 441</name>
    <dbReference type="NCBI Taxonomy" id="765257"/>
    <lineage>
        <taxon>Eukaryota</taxon>
        <taxon>Fungi</taxon>
        <taxon>Dikarya</taxon>
        <taxon>Basidiomycota</taxon>
        <taxon>Agaricomycotina</taxon>
        <taxon>Agaricomycetes</taxon>
        <taxon>Agaricomycetidae</taxon>
        <taxon>Boletales</taxon>
        <taxon>Sclerodermatineae</taxon>
        <taxon>Pisolithaceae</taxon>
        <taxon>Pisolithus</taxon>
    </lineage>
</organism>
<keyword evidence="3" id="KW-1185">Reference proteome</keyword>
<dbReference type="AlphaFoldDB" id="A0A0C9YT45"/>
<feature type="region of interest" description="Disordered" evidence="1">
    <location>
        <begin position="1"/>
        <end position="32"/>
    </location>
</feature>
<protein>
    <submittedName>
        <fullName evidence="2">Uncharacterized protein</fullName>
    </submittedName>
</protein>
<dbReference type="HOGENOM" id="CLU_704208_0_0_1"/>
<sequence length="392" mass="44217">MLNRRGASHTSVIEEGTGVNVTQASGEHEEGDDDLDVVTLMADKVGNIVSKCQVMDYKFCSDVLERDNGIDFFLNSYEVTKTPCHNHVDYQPGHTHVNQKHRIIRRLDHHNLPNFIGWFFPSQDDPEQYPFYCASMLLLLKPWRNLATDLKRSSETWETVFKVFLTQAPLQVHRILSGIQYFHQCERSVQEWDTVDIGSHVQSPPEQCAEDVDLGEMSGGILSSSMHPLNEQDLHNLISSQIPRAKEMHGHLALEAARFAGIFQSSDCAYAEELLPSHESQCLQFTVHRAQPANFNNLSGWQDQMSRDVIQQNTSAHPHPPSSSGASTAADVYLINEEEIHMREEQSRSMEMSEVALCPVDPSILNVGQTHAYKIVTWHVDQTLSGHTPPPL</sequence>
<dbReference type="EMBL" id="KN833776">
    <property type="protein sequence ID" value="KIK19876.1"/>
    <property type="molecule type" value="Genomic_DNA"/>
</dbReference>
<gene>
    <name evidence="2" type="ORF">PISMIDRAFT_13358</name>
</gene>
<evidence type="ECO:0000313" key="3">
    <source>
        <dbReference type="Proteomes" id="UP000054018"/>
    </source>
</evidence>